<comment type="pathway">
    <text evidence="1">Cofactor biosynthesis; thiamine diphosphate biosynthesis.</text>
</comment>
<dbReference type="InterPro" id="IPR013785">
    <property type="entry name" value="Aldolase_TIM"/>
</dbReference>
<dbReference type="EMBL" id="JQAN02000006">
    <property type="protein sequence ID" value="PPD58863.1"/>
    <property type="molecule type" value="Genomic_DNA"/>
</dbReference>
<dbReference type="InterPro" id="IPR036206">
    <property type="entry name" value="ThiamineP_synth_sf"/>
</dbReference>
<evidence type="ECO:0000256" key="2">
    <source>
        <dbReference type="ARBA" id="ARBA00022977"/>
    </source>
</evidence>
<evidence type="ECO:0000313" key="6">
    <source>
        <dbReference type="Proteomes" id="UP000235653"/>
    </source>
</evidence>
<comment type="caution">
    <text evidence="5">The sequence shown here is derived from an EMBL/GenBank/DDBJ whole genome shotgun (WGS) entry which is preliminary data.</text>
</comment>
<feature type="domain" description="ThiD2" evidence="4">
    <location>
        <begin position="7"/>
        <end position="128"/>
    </location>
</feature>
<name>A0A2P5P986_9CHLR</name>
<evidence type="ECO:0000256" key="1">
    <source>
        <dbReference type="ARBA" id="ARBA00004948"/>
    </source>
</evidence>
<dbReference type="GO" id="GO:0004789">
    <property type="term" value="F:thiamine-phosphate diphosphorylase activity"/>
    <property type="evidence" value="ECO:0007669"/>
    <property type="project" value="TreeGrafter"/>
</dbReference>
<keyword evidence="6" id="KW-1185">Reference proteome</keyword>
<reference evidence="5 6" key="1">
    <citation type="journal article" date="2017" name="ISME J.">
        <title>Grape pomace compost harbors organohalide-respiring Dehalogenimonas species with novel reductive dehalogenase genes.</title>
        <authorList>
            <person name="Yang Y."/>
            <person name="Higgins S.A."/>
            <person name="Yan J."/>
            <person name="Simsir B."/>
            <person name="Chourey K."/>
            <person name="Iyer R."/>
            <person name="Hettich R.L."/>
            <person name="Baldwin B."/>
            <person name="Ogles D.M."/>
            <person name="Loffler F.E."/>
        </authorList>
    </citation>
    <scope>NUCLEOTIDE SEQUENCE [LARGE SCALE GENOMIC DNA]</scope>
    <source>
        <strain evidence="5 6">GP</strain>
    </source>
</reference>
<dbReference type="Pfam" id="PF02581">
    <property type="entry name" value="TMP-TENI"/>
    <property type="match status" value="1"/>
</dbReference>
<evidence type="ECO:0000313" key="5">
    <source>
        <dbReference type="EMBL" id="PPD58863.1"/>
    </source>
</evidence>
<evidence type="ECO:0000259" key="3">
    <source>
        <dbReference type="Pfam" id="PF02581"/>
    </source>
</evidence>
<dbReference type="GO" id="GO:0005737">
    <property type="term" value="C:cytoplasm"/>
    <property type="evidence" value="ECO:0007669"/>
    <property type="project" value="TreeGrafter"/>
</dbReference>
<sequence length="282" mass="31009">MSNQTLRIIDANLDRATEGLRVLEDIARFVLDDASLSGKLKTLRHSIHQAFADIAKDIISARDSVGDVGRSVEHQKEAELDLLDTVSANSRRVEQSLRVLEEMSRTPGIVPNGTVFEDARYAMYSIEKGLFSRLSRQGRIGRLSRYSIIENKAQLGPAIDSGITALQIEQGTLSQRDYYDWALESKQICGSTNILMIVTGQPDIALASDADGVTLDEYSMPISVVRSLLRVDQLIGYSATSAEEAAQAQNCGADYILCPKSFRAEILSAVNIPVISPFREDK</sequence>
<dbReference type="PANTHER" id="PTHR20857">
    <property type="entry name" value="THIAMINE-PHOSPHATE PYROPHOSPHORYLASE"/>
    <property type="match status" value="1"/>
</dbReference>
<dbReference type="Gene3D" id="3.20.20.70">
    <property type="entry name" value="Aldolase class I"/>
    <property type="match status" value="1"/>
</dbReference>
<dbReference type="InterPro" id="IPR041397">
    <property type="entry name" value="ThiD2"/>
</dbReference>
<proteinExistence type="predicted"/>
<accession>A0A2P5P986</accession>
<dbReference type="PANTHER" id="PTHR20857:SF15">
    <property type="entry name" value="THIAMINE-PHOSPHATE SYNTHASE"/>
    <property type="match status" value="1"/>
</dbReference>
<dbReference type="Proteomes" id="UP000235653">
    <property type="component" value="Unassembled WGS sequence"/>
</dbReference>
<dbReference type="SUPFAM" id="SSF51391">
    <property type="entry name" value="Thiamin phosphate synthase"/>
    <property type="match status" value="1"/>
</dbReference>
<dbReference type="CDD" id="cd00564">
    <property type="entry name" value="TMP_TenI"/>
    <property type="match status" value="1"/>
</dbReference>
<dbReference type="OrthoDB" id="9812206at2"/>
<keyword evidence="2" id="KW-0784">Thiamine biosynthesis</keyword>
<feature type="domain" description="Thiamine phosphate synthase/TenI" evidence="3">
    <location>
        <begin position="153"/>
        <end position="262"/>
    </location>
</feature>
<protein>
    <submittedName>
        <fullName evidence="5">Uncharacterized protein</fullName>
    </submittedName>
</protein>
<organism evidence="5 6">
    <name type="scientific">Dehalogenimonas etheniformans</name>
    <dbReference type="NCBI Taxonomy" id="1536648"/>
    <lineage>
        <taxon>Bacteria</taxon>
        <taxon>Bacillati</taxon>
        <taxon>Chloroflexota</taxon>
        <taxon>Dehalococcoidia</taxon>
        <taxon>Dehalococcoidales</taxon>
        <taxon>Dehalococcoidaceae</taxon>
        <taxon>Dehalogenimonas</taxon>
    </lineage>
</organism>
<evidence type="ECO:0000259" key="4">
    <source>
        <dbReference type="Pfam" id="PF17792"/>
    </source>
</evidence>
<dbReference type="RefSeq" id="WP_102330347.1">
    <property type="nucleotide sequence ID" value="NZ_CP058566.2"/>
</dbReference>
<dbReference type="InterPro" id="IPR022998">
    <property type="entry name" value="ThiamineP_synth_TenI"/>
</dbReference>
<dbReference type="GO" id="GO:0009228">
    <property type="term" value="P:thiamine biosynthetic process"/>
    <property type="evidence" value="ECO:0007669"/>
    <property type="project" value="UniProtKB-KW"/>
</dbReference>
<gene>
    <name evidence="5" type="ORF">JP09_003085</name>
</gene>
<dbReference type="Pfam" id="PF17792">
    <property type="entry name" value="ThiD2"/>
    <property type="match status" value="1"/>
</dbReference>
<dbReference type="AlphaFoldDB" id="A0A2P5P986"/>